<reference evidence="9" key="3">
    <citation type="submission" date="2015-02" db="UniProtKB">
        <authorList>
            <consortium name="EnsemblProtists"/>
        </authorList>
    </citation>
    <scope>IDENTIFICATION</scope>
    <source>
        <strain evidence="9">DAOM BR144</strain>
    </source>
</reference>
<evidence type="ECO:0000313" key="10">
    <source>
        <dbReference type="Proteomes" id="UP000019132"/>
    </source>
</evidence>
<evidence type="ECO:0000313" key="9">
    <source>
        <dbReference type="EnsemblProtists" id="PYU1_T004834"/>
    </source>
</evidence>
<accession>K3WIP2</accession>
<protein>
    <recommendedName>
        <fullName evidence="3">3'(2'),5'-bisphosphate nucleotidase</fullName>
        <ecNumber evidence="3">3.1.3.7</ecNumber>
    </recommendedName>
</protein>
<dbReference type="Gene3D" id="3.40.190.80">
    <property type="match status" value="1"/>
</dbReference>
<evidence type="ECO:0000256" key="5">
    <source>
        <dbReference type="ARBA" id="ARBA00022801"/>
    </source>
</evidence>
<dbReference type="InterPro" id="IPR015897">
    <property type="entry name" value="CHK_kinase-like"/>
</dbReference>
<evidence type="ECO:0000259" key="8">
    <source>
        <dbReference type="SMART" id="SM00587"/>
    </source>
</evidence>
<dbReference type="GO" id="GO:0008441">
    <property type="term" value="F:3'(2'),5'-bisphosphate nucleotidase activity"/>
    <property type="evidence" value="ECO:0007669"/>
    <property type="project" value="UniProtKB-EC"/>
</dbReference>
<dbReference type="STRING" id="431595.K3WIP2"/>
<dbReference type="OMA" id="LMSDACR"/>
<evidence type="ECO:0000256" key="4">
    <source>
        <dbReference type="ARBA" id="ARBA00022723"/>
    </source>
</evidence>
<dbReference type="HOGENOM" id="CLU_013411_0_0_1"/>
<dbReference type="PANTHER" id="PTHR43028">
    <property type="entry name" value="3'(2'),5'-BISPHOSPHATE NUCLEOTIDASE 1"/>
    <property type="match status" value="1"/>
</dbReference>
<dbReference type="VEuPathDB" id="FungiDB:PYU1_G004823"/>
<dbReference type="InParanoid" id="K3WIP2"/>
<dbReference type="SUPFAM" id="SSF56112">
    <property type="entry name" value="Protein kinase-like (PK-like)"/>
    <property type="match status" value="1"/>
</dbReference>
<keyword evidence="10" id="KW-1185">Reference proteome</keyword>
<dbReference type="Proteomes" id="UP000019132">
    <property type="component" value="Unassembled WGS sequence"/>
</dbReference>
<comment type="similarity">
    <text evidence="2">Belongs to the inositol monophosphatase superfamily.</text>
</comment>
<feature type="binding site" evidence="7">
    <location>
        <position position="267"/>
    </location>
    <ligand>
        <name>Mg(2+)</name>
        <dbReference type="ChEBI" id="CHEBI:18420"/>
        <label>1</label>
        <note>catalytic</note>
    </ligand>
</feature>
<proteinExistence type="inferred from homology"/>
<feature type="domain" description="CHK kinase-like" evidence="8">
    <location>
        <begin position="464"/>
        <end position="650"/>
    </location>
</feature>
<feature type="binding site" evidence="7">
    <location>
        <position position="129"/>
    </location>
    <ligand>
        <name>Mg(2+)</name>
        <dbReference type="ChEBI" id="CHEBI:18420"/>
        <label>1</label>
        <note>catalytic</note>
    </ligand>
</feature>
<evidence type="ECO:0000256" key="3">
    <source>
        <dbReference type="ARBA" id="ARBA00012633"/>
    </source>
</evidence>
<evidence type="ECO:0000256" key="1">
    <source>
        <dbReference type="ARBA" id="ARBA00001946"/>
    </source>
</evidence>
<feature type="binding site" evidence="7">
    <location>
        <position position="81"/>
    </location>
    <ligand>
        <name>Mg(2+)</name>
        <dbReference type="ChEBI" id="CHEBI:18420"/>
        <label>1</label>
        <note>catalytic</note>
    </ligand>
</feature>
<dbReference type="SMART" id="SM00587">
    <property type="entry name" value="CHK"/>
    <property type="match status" value="1"/>
</dbReference>
<reference evidence="10" key="2">
    <citation type="submission" date="2010-04" db="EMBL/GenBank/DDBJ databases">
        <authorList>
            <person name="Buell R."/>
            <person name="Hamilton J."/>
            <person name="Hostetler J."/>
        </authorList>
    </citation>
    <scope>NUCLEOTIDE SEQUENCE [LARGE SCALE GENOMIC DNA]</scope>
    <source>
        <strain evidence="10">DAOM:BR144</strain>
    </source>
</reference>
<dbReference type="EnsemblProtists" id="PYU1_T004834">
    <property type="protein sequence ID" value="PYU1_T004834"/>
    <property type="gene ID" value="PYU1_G004823"/>
</dbReference>
<dbReference type="AlphaFoldDB" id="K3WIP2"/>
<comment type="cofactor">
    <cofactor evidence="1 7">
        <name>Mg(2+)</name>
        <dbReference type="ChEBI" id="CHEBI:18420"/>
    </cofactor>
</comment>
<dbReference type="EC" id="3.1.3.7" evidence="3"/>
<evidence type="ECO:0000256" key="7">
    <source>
        <dbReference type="PIRSR" id="PIRSR600760-2"/>
    </source>
</evidence>
<dbReference type="Pfam" id="PF02958">
    <property type="entry name" value="EcKL"/>
    <property type="match status" value="1"/>
</dbReference>
<feature type="binding site" evidence="7">
    <location>
        <position position="126"/>
    </location>
    <ligand>
        <name>Mg(2+)</name>
        <dbReference type="ChEBI" id="CHEBI:18420"/>
        <label>1</label>
        <note>catalytic</note>
    </ligand>
</feature>
<feature type="binding site" evidence="7">
    <location>
        <position position="128"/>
    </location>
    <ligand>
        <name>Mg(2+)</name>
        <dbReference type="ChEBI" id="CHEBI:18420"/>
        <label>1</label>
        <note>catalytic</note>
    </ligand>
</feature>
<dbReference type="InterPro" id="IPR011009">
    <property type="entry name" value="Kinase-like_dom_sf"/>
</dbReference>
<dbReference type="Gene3D" id="3.30.540.10">
    <property type="entry name" value="Fructose-1,6-Bisphosphatase, subunit A, domain 1"/>
    <property type="match status" value="1"/>
</dbReference>
<evidence type="ECO:0000256" key="6">
    <source>
        <dbReference type="ARBA" id="ARBA00022842"/>
    </source>
</evidence>
<dbReference type="FunFam" id="3.30.540.10:FF:000012">
    <property type="entry name" value="Blast:Putative inositol monophosphatase 3"/>
    <property type="match status" value="1"/>
</dbReference>
<dbReference type="Pfam" id="PF00459">
    <property type="entry name" value="Inositol_P"/>
    <property type="match status" value="1"/>
</dbReference>
<dbReference type="SUPFAM" id="SSF56655">
    <property type="entry name" value="Carbohydrate phosphatase"/>
    <property type="match status" value="1"/>
</dbReference>
<keyword evidence="4 7" id="KW-0479">Metal-binding</keyword>
<reference evidence="10" key="1">
    <citation type="journal article" date="2010" name="Genome Biol.">
        <title>Genome sequence of the necrotrophic plant pathogen Pythium ultimum reveals original pathogenicity mechanisms and effector repertoire.</title>
        <authorList>
            <person name="Levesque C.A."/>
            <person name="Brouwer H."/>
            <person name="Cano L."/>
            <person name="Hamilton J.P."/>
            <person name="Holt C."/>
            <person name="Huitema E."/>
            <person name="Raffaele S."/>
            <person name="Robideau G.P."/>
            <person name="Thines M."/>
            <person name="Win J."/>
            <person name="Zerillo M.M."/>
            <person name="Beakes G.W."/>
            <person name="Boore J.L."/>
            <person name="Busam D."/>
            <person name="Dumas B."/>
            <person name="Ferriera S."/>
            <person name="Fuerstenberg S.I."/>
            <person name="Gachon C.M."/>
            <person name="Gaulin E."/>
            <person name="Govers F."/>
            <person name="Grenville-Briggs L."/>
            <person name="Horner N."/>
            <person name="Hostetler J."/>
            <person name="Jiang R.H."/>
            <person name="Johnson J."/>
            <person name="Krajaejun T."/>
            <person name="Lin H."/>
            <person name="Meijer H.J."/>
            <person name="Moore B."/>
            <person name="Morris P."/>
            <person name="Phuntmart V."/>
            <person name="Puiu D."/>
            <person name="Shetty J."/>
            <person name="Stajich J.E."/>
            <person name="Tripathy S."/>
            <person name="Wawra S."/>
            <person name="van West P."/>
            <person name="Whitty B.R."/>
            <person name="Coutinho P.M."/>
            <person name="Henrissat B."/>
            <person name="Martin F."/>
            <person name="Thomas P.D."/>
            <person name="Tyler B.M."/>
            <person name="De Vries R.P."/>
            <person name="Kamoun S."/>
            <person name="Yandell M."/>
            <person name="Tisserat N."/>
            <person name="Buell C.R."/>
        </authorList>
    </citation>
    <scope>NUCLEOTIDE SEQUENCE</scope>
    <source>
        <strain evidence="10">DAOM:BR144</strain>
    </source>
</reference>
<keyword evidence="5" id="KW-0378">Hydrolase</keyword>
<dbReference type="PANTHER" id="PTHR43028:SF5">
    <property type="entry name" value="3'(2'),5'-BISPHOSPHATE NUCLEOTIDASE 1"/>
    <property type="match status" value="1"/>
</dbReference>
<evidence type="ECO:0000256" key="2">
    <source>
        <dbReference type="ARBA" id="ARBA00009759"/>
    </source>
</evidence>
<organism evidence="9 10">
    <name type="scientific">Globisporangium ultimum (strain ATCC 200006 / CBS 805.95 / DAOM BR144)</name>
    <name type="common">Pythium ultimum</name>
    <dbReference type="NCBI Taxonomy" id="431595"/>
    <lineage>
        <taxon>Eukaryota</taxon>
        <taxon>Sar</taxon>
        <taxon>Stramenopiles</taxon>
        <taxon>Oomycota</taxon>
        <taxon>Peronosporomycetes</taxon>
        <taxon>Pythiales</taxon>
        <taxon>Pythiaceae</taxon>
        <taxon>Globisporangium</taxon>
    </lineage>
</organism>
<dbReference type="InterPro" id="IPR004119">
    <property type="entry name" value="EcKL"/>
</dbReference>
<dbReference type="GO" id="GO:0046872">
    <property type="term" value="F:metal ion binding"/>
    <property type="evidence" value="ECO:0007669"/>
    <property type="project" value="UniProtKB-KW"/>
</dbReference>
<dbReference type="EMBL" id="GL376564">
    <property type="status" value="NOT_ANNOTATED_CDS"/>
    <property type="molecule type" value="Genomic_DNA"/>
</dbReference>
<sequence>MSAASADMRALTLRELLAACFSVGRHAGHVIRDVVKQGGDLGMVNKADDKYDPQTVADRRSQQRIVHALRNVWPHVQIVGEEGELAQPEPEDVVTADLSVLQNAEFAIPAELEGELDAAHLVLWIDPLDGTKKFAEKKYDEVSVLIGIAYKQRPIAGVMHLPFIGKHGTTYWGGRGIGLFKSVHGDLNDPLQTIHERQERPQTRYPASRTMILTTSGTKCDLVNDAINELKPQQIQLGGATGTMVLSVITGESDLFLRFRNATKRWDICAMEPLLEAIGGSLVDKKGRVYAYDPLGDPAFDNEHGLIVSLDAATTSHVLDIMTKIELLRTFDGNKMTPAWISHHVFQDASSVVACDVVPKSIHLGKHSSVMKLRVETTEPTTTTLFVKRYVKNELPPRSETHWRRDLFSYRTEARFYSHFYEKLRHEVQLIKPLEVLFGKDAHGNEATDRFMVFLESVDEINDTSRKYVHVDCLGVEDAKSALTYLAKLHGAALKQPELVHQAAENLWPSGGWWSYAKRGRQELENAPSVWMSVLRSFASELGDAGSKASLVDLGERMVQHAAYISSELFEKSPTSLQTIVHGDFKSANLFFENASHEAVAFDWQWCGVGIGALDVAYLLNTSVSMDALANDEEHLLRFYYDQFIHQVQRGEGIEYSFEAFKRHYELATLEYARVLISNFWKNMTPSSCAAKAANTNCGLGYRSVPHVLRMIRKLDEGLRVVEDERVSNEAQA</sequence>
<dbReference type="InterPro" id="IPR000760">
    <property type="entry name" value="Inositol_monophosphatase-like"/>
</dbReference>
<name>K3WIP2_GLOUD</name>
<keyword evidence="6 7" id="KW-0460">Magnesium</keyword>
<dbReference type="GO" id="GO:0005737">
    <property type="term" value="C:cytoplasm"/>
    <property type="evidence" value="ECO:0007669"/>
    <property type="project" value="UniProtKB-ARBA"/>
</dbReference>
<dbReference type="InterPro" id="IPR050725">
    <property type="entry name" value="CysQ/Inositol_MonoPase"/>
</dbReference>
<dbReference type="Gene3D" id="3.90.1200.10">
    <property type="match status" value="1"/>
</dbReference>
<dbReference type="eggNOG" id="KOG3099">
    <property type="taxonomic scope" value="Eukaryota"/>
</dbReference>